<feature type="transmembrane region" description="Helical" evidence="1">
    <location>
        <begin position="177"/>
        <end position="197"/>
    </location>
</feature>
<evidence type="ECO:0000313" key="2">
    <source>
        <dbReference type="EMBL" id="QQP11350.1"/>
    </source>
</evidence>
<feature type="transmembrane region" description="Helical" evidence="1">
    <location>
        <begin position="152"/>
        <end position="171"/>
    </location>
</feature>
<feature type="transmembrane region" description="Helical" evidence="1">
    <location>
        <begin position="292"/>
        <end position="312"/>
    </location>
</feature>
<dbReference type="RefSeq" id="WP_201406516.1">
    <property type="nucleotide sequence ID" value="NZ_CP067341.1"/>
</dbReference>
<feature type="transmembrane region" description="Helical" evidence="1">
    <location>
        <begin position="239"/>
        <end position="257"/>
    </location>
</feature>
<keyword evidence="3" id="KW-1185">Reference proteome</keyword>
<name>A0ABX7ANE2_9BACI</name>
<organism evidence="2 3">
    <name type="scientific">Lysinibacillus agricola</name>
    <dbReference type="NCBI Taxonomy" id="2590012"/>
    <lineage>
        <taxon>Bacteria</taxon>
        <taxon>Bacillati</taxon>
        <taxon>Bacillota</taxon>
        <taxon>Bacilli</taxon>
        <taxon>Bacillales</taxon>
        <taxon>Bacillaceae</taxon>
        <taxon>Lysinibacillus</taxon>
    </lineage>
</organism>
<keyword evidence="1" id="KW-1133">Transmembrane helix</keyword>
<proteinExistence type="predicted"/>
<sequence>MEIINSFYSENVFLDKLNAIFEQTNLAYYLNRSDLGNLEWELFTGASVSYQFNKQKLERFEEAIRISKVFGIISLAMLVILSLSYLTTYSFLYGYYFGGNSDSYSSNFEIIRWFIPFHYKTIAYTGIIISGSSALLMYIIYLITEKEWIKKIIAIVALCVFHVLLTYFFVAKLNFDSILNFSIIWTLPLSIAGSVLIAKTLIENPFKIISGFSVSIIVSFLVFIFFLTKINDQEETLEILLIVSFILSCLIVGKIPYKNTFLKLLFIIPPTTLFVIMLLGMFNIYFPLKNSVTITIWISGTVIISGISTFCFKDKMIDSKIQFPKLSDFLEIGQKMIPLLFLKNTQKITLVPIGLLVIGTYILIPRISVYVAENIRELTENNKRGIEKIVIKDALDNELVINGNVVSEQNGVLYISNERWELEQIKASYYYVK</sequence>
<keyword evidence="1" id="KW-0472">Membrane</keyword>
<evidence type="ECO:0000313" key="3">
    <source>
        <dbReference type="Proteomes" id="UP000596049"/>
    </source>
</evidence>
<protein>
    <submittedName>
        <fullName evidence="2">Uncharacterized protein</fullName>
    </submittedName>
</protein>
<feature type="transmembrane region" description="Helical" evidence="1">
    <location>
        <begin position="209"/>
        <end position="227"/>
    </location>
</feature>
<feature type="transmembrane region" description="Helical" evidence="1">
    <location>
        <begin position="122"/>
        <end position="143"/>
    </location>
</feature>
<feature type="transmembrane region" description="Helical" evidence="1">
    <location>
        <begin position="264"/>
        <end position="286"/>
    </location>
</feature>
<evidence type="ECO:0000256" key="1">
    <source>
        <dbReference type="SAM" id="Phobius"/>
    </source>
</evidence>
<reference evidence="2 3" key="1">
    <citation type="submission" date="2020-01" db="EMBL/GenBank/DDBJ databases">
        <authorList>
            <person name="Liu G."/>
            <person name="Liu B."/>
        </authorList>
    </citation>
    <scope>NUCLEOTIDE SEQUENCE [LARGE SCALE GENOMIC DNA]</scope>
    <source>
        <strain evidence="2 3">FJAT-51161</strain>
    </source>
</reference>
<accession>A0ABX7ANE2</accession>
<keyword evidence="1" id="KW-0812">Transmembrane</keyword>
<dbReference type="EMBL" id="CP067341">
    <property type="protein sequence ID" value="QQP11350.1"/>
    <property type="molecule type" value="Genomic_DNA"/>
</dbReference>
<feature type="transmembrane region" description="Helical" evidence="1">
    <location>
        <begin position="69"/>
        <end position="96"/>
    </location>
</feature>
<feature type="transmembrane region" description="Helical" evidence="1">
    <location>
        <begin position="348"/>
        <end position="364"/>
    </location>
</feature>
<gene>
    <name evidence="2" type="ORF">FJQ98_19350</name>
</gene>
<dbReference type="Proteomes" id="UP000596049">
    <property type="component" value="Chromosome"/>
</dbReference>